<dbReference type="InterPro" id="IPR002048">
    <property type="entry name" value="EF_hand_dom"/>
</dbReference>
<evidence type="ECO:0000256" key="7">
    <source>
        <dbReference type="SAM" id="MobiDB-lite"/>
    </source>
</evidence>
<dbReference type="InterPro" id="IPR022682">
    <property type="entry name" value="Calpain_domain_III"/>
</dbReference>
<evidence type="ECO:0000256" key="3">
    <source>
        <dbReference type="ARBA" id="ARBA00022723"/>
    </source>
</evidence>
<comment type="similarity">
    <text evidence="1">Belongs to the peptidase C2 family.</text>
</comment>
<dbReference type="EMBL" id="JABVXQ010000016">
    <property type="protein sequence ID" value="KAF6073129.1"/>
    <property type="molecule type" value="Genomic_DNA"/>
</dbReference>
<dbReference type="Pfam" id="PF13833">
    <property type="entry name" value="EF-hand_8"/>
    <property type="match status" value="2"/>
</dbReference>
<evidence type="ECO:0000256" key="2">
    <source>
        <dbReference type="ARBA" id="ARBA00022670"/>
    </source>
</evidence>
<evidence type="ECO:0000259" key="8">
    <source>
        <dbReference type="PROSITE" id="PS50222"/>
    </source>
</evidence>
<dbReference type="CDD" id="cd00214">
    <property type="entry name" value="Calpain_III"/>
    <property type="match status" value="1"/>
</dbReference>
<evidence type="ECO:0000256" key="6">
    <source>
        <dbReference type="ARBA" id="ARBA00022837"/>
    </source>
</evidence>
<feature type="domain" description="EF-hand" evidence="8">
    <location>
        <begin position="191"/>
        <end position="226"/>
    </location>
</feature>
<dbReference type="InterPro" id="IPR022684">
    <property type="entry name" value="Calpain_cysteine_protease"/>
</dbReference>
<dbReference type="PROSITE" id="PS00018">
    <property type="entry name" value="EF_HAND_1"/>
    <property type="match status" value="1"/>
</dbReference>
<dbReference type="GO" id="GO:0005737">
    <property type="term" value="C:cytoplasm"/>
    <property type="evidence" value="ECO:0007669"/>
    <property type="project" value="TreeGrafter"/>
</dbReference>
<organism evidence="9 10">
    <name type="scientific">Phyllostomus discolor</name>
    <name type="common">pale spear-nosed bat</name>
    <dbReference type="NCBI Taxonomy" id="89673"/>
    <lineage>
        <taxon>Eukaryota</taxon>
        <taxon>Metazoa</taxon>
        <taxon>Chordata</taxon>
        <taxon>Craniata</taxon>
        <taxon>Vertebrata</taxon>
        <taxon>Euteleostomi</taxon>
        <taxon>Mammalia</taxon>
        <taxon>Eutheria</taxon>
        <taxon>Laurasiatheria</taxon>
        <taxon>Chiroptera</taxon>
        <taxon>Yangochiroptera</taxon>
        <taxon>Phyllostomidae</taxon>
        <taxon>Phyllostominae</taxon>
        <taxon>Phyllostomus</taxon>
    </lineage>
</organism>
<dbReference type="SMART" id="SM00054">
    <property type="entry name" value="EFh"/>
    <property type="match status" value="2"/>
</dbReference>
<evidence type="ECO:0000256" key="1">
    <source>
        <dbReference type="ARBA" id="ARBA00007623"/>
    </source>
</evidence>
<dbReference type="GO" id="GO:0004198">
    <property type="term" value="F:calcium-dependent cysteine-type endopeptidase activity"/>
    <property type="evidence" value="ECO:0007669"/>
    <property type="project" value="InterPro"/>
</dbReference>
<proteinExistence type="inferred from homology"/>
<dbReference type="GO" id="GO:0005509">
    <property type="term" value="F:calcium ion binding"/>
    <property type="evidence" value="ECO:0007669"/>
    <property type="project" value="InterPro"/>
</dbReference>
<dbReference type="Gene3D" id="1.10.238.10">
    <property type="entry name" value="EF-hand"/>
    <property type="match status" value="1"/>
</dbReference>
<dbReference type="Pfam" id="PF01067">
    <property type="entry name" value="Calpain_III"/>
    <property type="match status" value="1"/>
</dbReference>
<comment type="caution">
    <text evidence="9">The sequence shown here is derived from an EMBL/GenBank/DDBJ whole genome shotgun (WGS) entry which is preliminary data.</text>
</comment>
<dbReference type="InterPro" id="IPR011992">
    <property type="entry name" value="EF-hand-dom_pair"/>
</dbReference>
<keyword evidence="3" id="KW-0479">Metal-binding</keyword>
<dbReference type="SMART" id="SM00720">
    <property type="entry name" value="calpain_III"/>
    <property type="match status" value="1"/>
</dbReference>
<dbReference type="FunFam" id="1.10.238.10:FF:000151">
    <property type="entry name" value="Calpain 9"/>
    <property type="match status" value="1"/>
</dbReference>
<protein>
    <submittedName>
        <fullName evidence="9">Calpain 9</fullName>
    </submittedName>
</protein>
<keyword evidence="6" id="KW-0106">Calcium</keyword>
<dbReference type="Gene3D" id="2.60.120.380">
    <property type="match status" value="1"/>
</dbReference>
<dbReference type="InterPro" id="IPR036213">
    <property type="entry name" value="Calpain_III_sf"/>
</dbReference>
<dbReference type="InterPro" id="IPR033883">
    <property type="entry name" value="C2_III"/>
</dbReference>
<dbReference type="PANTHER" id="PTHR10183">
    <property type="entry name" value="CALPAIN"/>
    <property type="match status" value="1"/>
</dbReference>
<evidence type="ECO:0000256" key="4">
    <source>
        <dbReference type="ARBA" id="ARBA00022801"/>
    </source>
</evidence>
<dbReference type="PANTHER" id="PTHR10183:SF385">
    <property type="entry name" value="CALPAIN-9"/>
    <property type="match status" value="1"/>
</dbReference>
<evidence type="ECO:0000256" key="5">
    <source>
        <dbReference type="ARBA" id="ARBA00022807"/>
    </source>
</evidence>
<dbReference type="GO" id="GO:0006508">
    <property type="term" value="P:proteolysis"/>
    <property type="evidence" value="ECO:0007669"/>
    <property type="project" value="UniProtKB-KW"/>
</dbReference>
<name>A0A834DAG4_9CHIR</name>
<evidence type="ECO:0000313" key="10">
    <source>
        <dbReference type="Proteomes" id="UP000664940"/>
    </source>
</evidence>
<dbReference type="InterPro" id="IPR018247">
    <property type="entry name" value="EF_Hand_1_Ca_BS"/>
</dbReference>
<sequence>MQKDRRKLKRFGADVLTIGYAIYQCPGKEEHLSKDFFRYHASRARSKTFVNLREVSDRFKLPPGEYILIPSTFEPHQEADFCLRIFSEKKAVTRDLDGDVDVELPEPPKPTPPAQETKEHQEFRALFQRIAGEDMAVNAEELEYVLNAVLRKKKGIRFKQLSLVSCKNIISLMDTSGNGKLEFDEFKVFWDKLKTWIDLFLQFDADKSGTMSSYELRTALRAAGFQLSSHLLQLIVLRYADEDLQLGFDDFLNCLVRLENASRECAGQCVSSAGEGSPPPLGPLPERAGSTLPTVSGKTGRGEAWPGVCDWGSVGVHQSLLCSAFAPTALLHTHAVSLRRGTGWSCPMSDFRSPPTLAHGVRGGSLPAFHLPLCSVSPRH</sequence>
<keyword evidence="2" id="KW-0645">Protease</keyword>
<keyword evidence="4" id="KW-0378">Hydrolase</keyword>
<dbReference type="SUPFAM" id="SSF49758">
    <property type="entry name" value="Calpain large subunit, middle domain (domain III)"/>
    <property type="match status" value="1"/>
</dbReference>
<reference evidence="9 10" key="1">
    <citation type="journal article" date="2020" name="Nature">
        <title>Six reference-quality genomes reveal evolution of bat adaptations.</title>
        <authorList>
            <person name="Jebb D."/>
            <person name="Huang Z."/>
            <person name="Pippel M."/>
            <person name="Hughes G.M."/>
            <person name="Lavrichenko K."/>
            <person name="Devanna P."/>
            <person name="Winkler S."/>
            <person name="Jermiin L.S."/>
            <person name="Skirmuntt E.C."/>
            <person name="Katzourakis A."/>
            <person name="Burkitt-Gray L."/>
            <person name="Ray D.A."/>
            <person name="Sullivan K.A.M."/>
            <person name="Roscito J.G."/>
            <person name="Kirilenko B.M."/>
            <person name="Davalos L.M."/>
            <person name="Corthals A.P."/>
            <person name="Power M.L."/>
            <person name="Jones G."/>
            <person name="Ransome R.D."/>
            <person name="Dechmann D.K.N."/>
            <person name="Locatelli A.G."/>
            <person name="Puechmaille S.J."/>
            <person name="Fedrigo O."/>
            <person name="Jarvis E.D."/>
            <person name="Hiller M."/>
            <person name="Vernes S.C."/>
            <person name="Myers E.W."/>
            <person name="Teeling E.C."/>
        </authorList>
    </citation>
    <scope>NUCLEOTIDE SEQUENCE [LARGE SCALE GENOMIC DNA]</scope>
    <source>
        <strain evidence="9">Bat1K_MPI-CBG_1</strain>
    </source>
</reference>
<dbReference type="SUPFAM" id="SSF47473">
    <property type="entry name" value="EF-hand"/>
    <property type="match status" value="1"/>
</dbReference>
<gene>
    <name evidence="9" type="ORF">HJG60_002053</name>
</gene>
<feature type="region of interest" description="Disordered" evidence="7">
    <location>
        <begin position="98"/>
        <end position="119"/>
    </location>
</feature>
<dbReference type="InterPro" id="IPR022683">
    <property type="entry name" value="Calpain_III"/>
</dbReference>
<dbReference type="PROSITE" id="PS50222">
    <property type="entry name" value="EF_HAND_2"/>
    <property type="match status" value="1"/>
</dbReference>
<keyword evidence="5" id="KW-0788">Thiol protease</keyword>
<dbReference type="Proteomes" id="UP000664940">
    <property type="component" value="Unassembled WGS sequence"/>
</dbReference>
<evidence type="ECO:0000313" key="9">
    <source>
        <dbReference type="EMBL" id="KAF6073129.1"/>
    </source>
</evidence>
<dbReference type="AlphaFoldDB" id="A0A834DAG4"/>
<accession>A0A834DAG4</accession>